<reference evidence="1" key="1">
    <citation type="submission" date="2022-10" db="EMBL/GenBank/DDBJ databases">
        <title>Completed Genome Sequence of two octocoral isolated bacterium, Endozoicomonas euniceicola EF212T and Endozoicomonas gorgoniicola PS125T.</title>
        <authorList>
            <person name="Chiou Y.-J."/>
            <person name="Chen Y.-H."/>
        </authorList>
    </citation>
    <scope>NUCLEOTIDE SEQUENCE</scope>
    <source>
        <strain evidence="1">EF212</strain>
    </source>
</reference>
<name>A0ABY6GTY2_9GAMM</name>
<sequence>MNTEKMLFVKYRKPYVRLEEICQEYFGLCEKKAKAAAASQILPVPVVRMTQSRKSPMLVKLSDLAEYLDSRHMTYTDTWEKVKGVR</sequence>
<dbReference type="RefSeq" id="WP_262598534.1">
    <property type="nucleotide sequence ID" value="NZ_CP103300.1"/>
</dbReference>
<accession>A0ABY6GTY2</accession>
<dbReference type="InterPro" id="IPR020518">
    <property type="entry name" value="Tscrpt_reg_PrtN"/>
</dbReference>
<evidence type="ECO:0000313" key="2">
    <source>
        <dbReference type="Proteomes" id="UP001163255"/>
    </source>
</evidence>
<dbReference type="EMBL" id="CP103300">
    <property type="protein sequence ID" value="UYM16227.1"/>
    <property type="molecule type" value="Genomic_DNA"/>
</dbReference>
<organism evidence="1 2">
    <name type="scientific">Endozoicomonas euniceicola</name>
    <dbReference type="NCBI Taxonomy" id="1234143"/>
    <lineage>
        <taxon>Bacteria</taxon>
        <taxon>Pseudomonadati</taxon>
        <taxon>Pseudomonadota</taxon>
        <taxon>Gammaproteobacteria</taxon>
        <taxon>Oceanospirillales</taxon>
        <taxon>Endozoicomonadaceae</taxon>
        <taxon>Endozoicomonas</taxon>
    </lineage>
</organism>
<evidence type="ECO:0000313" key="1">
    <source>
        <dbReference type="EMBL" id="UYM16227.1"/>
    </source>
</evidence>
<gene>
    <name evidence="1" type="ORF">NX720_26095</name>
</gene>
<protein>
    <submittedName>
        <fullName evidence="1">Pyocin activator PrtN family protein</fullName>
    </submittedName>
</protein>
<dbReference type="Pfam" id="PF11112">
    <property type="entry name" value="PyocinActivator"/>
    <property type="match status" value="1"/>
</dbReference>
<keyword evidence="2" id="KW-1185">Reference proteome</keyword>
<proteinExistence type="predicted"/>
<dbReference type="Proteomes" id="UP001163255">
    <property type="component" value="Chromosome"/>
</dbReference>